<evidence type="ECO:0000256" key="3">
    <source>
        <dbReference type="ARBA" id="ARBA00029540"/>
    </source>
</evidence>
<keyword evidence="2" id="KW-0238">DNA-binding</keyword>
<evidence type="ECO:0000259" key="4">
    <source>
        <dbReference type="Pfam" id="PF02954"/>
    </source>
</evidence>
<dbReference type="InterPro" id="IPR002197">
    <property type="entry name" value="HTH_Fis"/>
</dbReference>
<dbReference type="GO" id="GO:0006355">
    <property type="term" value="P:regulation of DNA-templated transcription"/>
    <property type="evidence" value="ECO:0007669"/>
    <property type="project" value="InterPro"/>
</dbReference>
<dbReference type="AlphaFoldDB" id="A0A172YKD3"/>
<dbReference type="KEGG" id="haa:A5892_10635"/>
<dbReference type="SUPFAM" id="SSF46689">
    <property type="entry name" value="Homeodomain-like"/>
    <property type="match status" value="1"/>
</dbReference>
<evidence type="ECO:0000256" key="2">
    <source>
        <dbReference type="ARBA" id="ARBA00023125"/>
    </source>
</evidence>
<comment type="similarity">
    <text evidence="1">Belongs to the transcriptional regulatory Fis family.</text>
</comment>
<dbReference type="PIRSF" id="PIRSF002097">
    <property type="entry name" value="DNA-binding_Fis"/>
    <property type="match status" value="1"/>
</dbReference>
<dbReference type="Pfam" id="PF02954">
    <property type="entry name" value="HTH_8"/>
    <property type="match status" value="1"/>
</dbReference>
<accession>A0A172YKD3</accession>
<dbReference type="InterPro" id="IPR009057">
    <property type="entry name" value="Homeodomain-like_sf"/>
</dbReference>
<dbReference type="PRINTS" id="PR01591">
    <property type="entry name" value="DNABINDNGFIS"/>
</dbReference>
<proteinExistence type="inferred from homology"/>
<organism evidence="5 6">
    <name type="scientific">Halotalea alkalilenta</name>
    <dbReference type="NCBI Taxonomy" id="376489"/>
    <lineage>
        <taxon>Bacteria</taxon>
        <taxon>Pseudomonadati</taxon>
        <taxon>Pseudomonadota</taxon>
        <taxon>Gammaproteobacteria</taxon>
        <taxon>Oceanospirillales</taxon>
        <taxon>Halomonadaceae</taxon>
        <taxon>Halotalea</taxon>
    </lineage>
</organism>
<dbReference type="EMBL" id="CP015243">
    <property type="protein sequence ID" value="ANF59612.1"/>
    <property type="molecule type" value="Genomic_DNA"/>
</dbReference>
<dbReference type="STRING" id="376489.A5892_10635"/>
<dbReference type="Proteomes" id="UP000077875">
    <property type="component" value="Chromosome"/>
</dbReference>
<reference evidence="5 6" key="1">
    <citation type="submission" date="2016-04" db="EMBL/GenBank/DDBJ databases">
        <title>Complete Genome Sequence of Halotalea alkalilenta IHB B 13600.</title>
        <authorList>
            <person name="Swarnkar M.K."/>
            <person name="Sharma A."/>
            <person name="Kaushal K."/>
            <person name="Soni R."/>
            <person name="Rana S."/>
            <person name="Singh A.K."/>
            <person name="Gulati A."/>
        </authorList>
    </citation>
    <scope>NUCLEOTIDE SEQUENCE [LARGE SCALE GENOMIC DNA]</scope>
    <source>
        <strain evidence="5 6">IHB B 13600</strain>
    </source>
</reference>
<dbReference type="PRINTS" id="PR01590">
    <property type="entry name" value="HTHFIS"/>
</dbReference>
<dbReference type="GO" id="GO:0043565">
    <property type="term" value="F:sequence-specific DNA binding"/>
    <property type="evidence" value="ECO:0007669"/>
    <property type="project" value="InterPro"/>
</dbReference>
<evidence type="ECO:0000256" key="1">
    <source>
        <dbReference type="ARBA" id="ARBA00008559"/>
    </source>
</evidence>
<dbReference type="PANTHER" id="PTHR47918">
    <property type="entry name" value="DNA-BINDING PROTEIN FIS"/>
    <property type="match status" value="1"/>
</dbReference>
<gene>
    <name evidence="5" type="ORF">A5892_10635</name>
</gene>
<dbReference type="Gene3D" id="1.10.10.60">
    <property type="entry name" value="Homeodomain-like"/>
    <property type="match status" value="1"/>
</dbReference>
<sequence>MADESVEALDAGHATDGQATLRETVALTMQRYFEHLDGESVTDLYQMVLSEVEAPLLASVMAHVNDNQTAASQLLGLNRGTLRKKLKQHGLL</sequence>
<name>A0A172YKD3_9GAMM</name>
<evidence type="ECO:0000313" key="6">
    <source>
        <dbReference type="Proteomes" id="UP000077875"/>
    </source>
</evidence>
<dbReference type="InterPro" id="IPR005412">
    <property type="entry name" value="Fis_DNA-bd"/>
</dbReference>
<evidence type="ECO:0000313" key="5">
    <source>
        <dbReference type="EMBL" id="ANF59612.1"/>
    </source>
</evidence>
<protein>
    <recommendedName>
        <fullName evidence="3">Putative Fis-like DNA-binding protein</fullName>
    </recommendedName>
</protein>
<keyword evidence="6" id="KW-1185">Reference proteome</keyword>
<feature type="domain" description="DNA binding HTH" evidence="4">
    <location>
        <begin position="49"/>
        <end position="88"/>
    </location>
</feature>
<dbReference type="InterPro" id="IPR050207">
    <property type="entry name" value="Trans_regulatory_Fis"/>
</dbReference>
<dbReference type="PANTHER" id="PTHR47918:SF1">
    <property type="entry name" value="DNA-BINDING PROTEIN FIS"/>
    <property type="match status" value="1"/>
</dbReference>
<dbReference type="NCBIfam" id="NF001659">
    <property type="entry name" value="PRK00430.1"/>
    <property type="match status" value="1"/>
</dbReference>